<sequence>MSIQIHGAEPVVTSAIPELESTAESRASDTASSSATLLTEPENPAFEDAHYEQKYRLFAFKMKKYETQQKALQSIAEFIDQTVSGNLRTFVLADKYTVKDQIAALHDRFKLSTAENNKQACEAWKKAFQTPKKQGLETWFNNLLAAHKNLTKLGLSAQSKHCYLLSALSNQLAGSNKWLVAS</sequence>
<protein>
    <submittedName>
        <fullName evidence="2">Uncharacterized protein</fullName>
    </submittedName>
</protein>
<dbReference type="EMBL" id="JAWDJO010000139">
    <property type="protein sequence ID" value="KAL1892050.1"/>
    <property type="molecule type" value="Genomic_DNA"/>
</dbReference>
<feature type="region of interest" description="Disordered" evidence="1">
    <location>
        <begin position="16"/>
        <end position="43"/>
    </location>
</feature>
<proteinExistence type="predicted"/>
<evidence type="ECO:0000313" key="2">
    <source>
        <dbReference type="EMBL" id="KAL1892050.1"/>
    </source>
</evidence>
<evidence type="ECO:0000256" key="1">
    <source>
        <dbReference type="SAM" id="MobiDB-lite"/>
    </source>
</evidence>
<keyword evidence="3" id="KW-1185">Reference proteome</keyword>
<organism evidence="2 3">
    <name type="scientific">Ceratocystis pirilliformis</name>
    <dbReference type="NCBI Taxonomy" id="259994"/>
    <lineage>
        <taxon>Eukaryota</taxon>
        <taxon>Fungi</taxon>
        <taxon>Dikarya</taxon>
        <taxon>Ascomycota</taxon>
        <taxon>Pezizomycotina</taxon>
        <taxon>Sordariomycetes</taxon>
        <taxon>Hypocreomycetidae</taxon>
        <taxon>Microascales</taxon>
        <taxon>Ceratocystidaceae</taxon>
        <taxon>Ceratocystis</taxon>
    </lineage>
</organism>
<reference evidence="2 3" key="1">
    <citation type="journal article" date="2024" name="IMA Fungus">
        <title>IMA Genome - F19 : A genome assembly and annotation guide to empower mycologists, including annotated draft genome sequences of Ceratocystis pirilliformis, Diaporthe australafricana, Fusarium ophioides, Paecilomyces lecythidis, and Sporothrix stenoceras.</title>
        <authorList>
            <person name="Aylward J."/>
            <person name="Wilson A.M."/>
            <person name="Visagie C.M."/>
            <person name="Spraker J."/>
            <person name="Barnes I."/>
            <person name="Buitendag C."/>
            <person name="Ceriani C."/>
            <person name="Del Mar Angel L."/>
            <person name="du Plessis D."/>
            <person name="Fuchs T."/>
            <person name="Gasser K."/>
            <person name="Kramer D."/>
            <person name="Li W."/>
            <person name="Munsamy K."/>
            <person name="Piso A."/>
            <person name="Price J.L."/>
            <person name="Sonnekus B."/>
            <person name="Thomas C."/>
            <person name="van der Nest A."/>
            <person name="van Dijk A."/>
            <person name="van Heerden A."/>
            <person name="van Vuuren N."/>
            <person name="Yilmaz N."/>
            <person name="Duong T.A."/>
            <person name="van der Merwe N.A."/>
            <person name="Wingfield M.J."/>
            <person name="Wingfield B.D."/>
        </authorList>
    </citation>
    <scope>NUCLEOTIDE SEQUENCE [LARGE SCALE GENOMIC DNA]</scope>
    <source>
        <strain evidence="2 3">CMW 12675</strain>
    </source>
</reference>
<gene>
    <name evidence="2" type="ORF">Cpir12675_004701</name>
</gene>
<name>A0ABR3YW39_9PEZI</name>
<dbReference type="Proteomes" id="UP001583280">
    <property type="component" value="Unassembled WGS sequence"/>
</dbReference>
<feature type="compositionally biased region" description="Low complexity" evidence="1">
    <location>
        <begin position="20"/>
        <end position="40"/>
    </location>
</feature>
<comment type="caution">
    <text evidence="2">The sequence shown here is derived from an EMBL/GenBank/DDBJ whole genome shotgun (WGS) entry which is preliminary data.</text>
</comment>
<accession>A0ABR3YW39</accession>
<evidence type="ECO:0000313" key="3">
    <source>
        <dbReference type="Proteomes" id="UP001583280"/>
    </source>
</evidence>